<dbReference type="InterPro" id="IPR013083">
    <property type="entry name" value="Znf_RING/FYVE/PHD"/>
</dbReference>
<protein>
    <recommendedName>
        <fullName evidence="2">RING-type E3 ubiquitin transferase</fullName>
        <ecNumber evidence="2">2.3.2.27</ecNumber>
    </recommendedName>
</protein>
<dbReference type="PANTHER" id="PTHR15710">
    <property type="entry name" value="E3 UBIQUITIN-PROTEIN LIGASE PRAJA"/>
    <property type="match status" value="1"/>
</dbReference>
<dbReference type="InterPro" id="IPR039525">
    <property type="entry name" value="RNF126-like_zinc-ribbon"/>
</dbReference>
<evidence type="ECO:0000256" key="4">
    <source>
        <dbReference type="ARBA" id="ARBA00022723"/>
    </source>
</evidence>
<dbReference type="Pfam" id="PF14369">
    <property type="entry name" value="Zn_ribbon_19"/>
    <property type="match status" value="1"/>
</dbReference>
<dbReference type="GO" id="GO:0061630">
    <property type="term" value="F:ubiquitin protein ligase activity"/>
    <property type="evidence" value="ECO:0007669"/>
    <property type="project" value="UniProtKB-EC"/>
</dbReference>
<gene>
    <name evidence="11" type="ORF">FCM35_KLT12571</name>
</gene>
<keyword evidence="6" id="KW-0833">Ubl conjugation pathway</keyword>
<evidence type="ECO:0000259" key="10">
    <source>
        <dbReference type="PROSITE" id="PS50089"/>
    </source>
</evidence>
<comment type="catalytic activity">
    <reaction evidence="1">
        <text>S-ubiquitinyl-[E2 ubiquitin-conjugating enzyme]-L-cysteine + [acceptor protein]-L-lysine = [E2 ubiquitin-conjugating enzyme]-L-cysteine + N(6)-ubiquitinyl-[acceptor protein]-L-lysine.</text>
        <dbReference type="EC" id="2.3.2.27"/>
    </reaction>
</comment>
<evidence type="ECO:0000256" key="9">
    <source>
        <dbReference type="SAM" id="MobiDB-lite"/>
    </source>
</evidence>
<feature type="domain" description="RING-type" evidence="10">
    <location>
        <begin position="183"/>
        <end position="224"/>
    </location>
</feature>
<dbReference type="CDD" id="cd16667">
    <property type="entry name" value="RING-H2_RNF126-like"/>
    <property type="match status" value="1"/>
</dbReference>
<evidence type="ECO:0000256" key="3">
    <source>
        <dbReference type="ARBA" id="ARBA00022679"/>
    </source>
</evidence>
<dbReference type="Gene3D" id="3.30.40.10">
    <property type="entry name" value="Zinc/RING finger domain, C3HC4 (zinc finger)"/>
    <property type="match status" value="1"/>
</dbReference>
<dbReference type="EMBL" id="SWLB01000024">
    <property type="protein sequence ID" value="KAF3322582.1"/>
    <property type="molecule type" value="Genomic_DNA"/>
</dbReference>
<dbReference type="Pfam" id="PF13639">
    <property type="entry name" value="zf-RING_2"/>
    <property type="match status" value="1"/>
</dbReference>
<dbReference type="PROSITE" id="PS50089">
    <property type="entry name" value="ZF_RING_2"/>
    <property type="match status" value="1"/>
</dbReference>
<dbReference type="EC" id="2.3.2.27" evidence="2"/>
<keyword evidence="3" id="KW-0808">Transferase</keyword>
<dbReference type="SUPFAM" id="SSF57850">
    <property type="entry name" value="RING/U-box"/>
    <property type="match status" value="1"/>
</dbReference>
<dbReference type="AlphaFoldDB" id="A0A833QJ70"/>
<evidence type="ECO:0000256" key="2">
    <source>
        <dbReference type="ARBA" id="ARBA00012483"/>
    </source>
</evidence>
<feature type="region of interest" description="Disordered" evidence="9">
    <location>
        <begin position="242"/>
        <end position="283"/>
    </location>
</feature>
<dbReference type="GO" id="GO:0005737">
    <property type="term" value="C:cytoplasm"/>
    <property type="evidence" value="ECO:0007669"/>
    <property type="project" value="TreeGrafter"/>
</dbReference>
<dbReference type="Proteomes" id="UP000623129">
    <property type="component" value="Unassembled WGS sequence"/>
</dbReference>
<keyword evidence="7" id="KW-0862">Zinc</keyword>
<dbReference type="FunFam" id="3.30.40.10:FF:000022">
    <property type="entry name" value="E3 ubiquitin-protein ligase RING1-like"/>
    <property type="match status" value="1"/>
</dbReference>
<reference evidence="11" key="1">
    <citation type="submission" date="2020-01" db="EMBL/GenBank/DDBJ databases">
        <title>Genome sequence of Kobresia littledalei, the first chromosome-level genome in the family Cyperaceae.</title>
        <authorList>
            <person name="Qu G."/>
        </authorList>
    </citation>
    <scope>NUCLEOTIDE SEQUENCE</scope>
    <source>
        <strain evidence="11">C.B.Clarke</strain>
        <tissue evidence="11">Leaf</tissue>
    </source>
</reference>
<accession>A0A833QJ70</accession>
<sequence length="310" mass="34159">MVDEGTSYSNMASTSTSTSTTIQYWCHSCTRVIQPLLDGSQIKCPNCQTGFIEEMDGPGLSNEAGLAHAVHTSTNVAANFWAPIVLSMIRDSYRSNHQAWALPPSLVPLLNSNETDAMTIVLQGGDSNRLYGVSIRDDILGPGLEMLLQHLLDGDLTRHGTPPTQKEAVEAMPRVKIEEIVSCPVCLEDFEIGDEAREMPCKHQFHHDCIIPWLEMHSSCPVCRYEMPADEPKEEGGSIGVAQREEGGLGNPQLERSRGVGSPRNRVFGWGTSTGTSRGTGHNGRRFRWGQLFHWLTHRGSSNSSNRTSR</sequence>
<keyword evidence="12" id="KW-1185">Reference proteome</keyword>
<dbReference type="PANTHER" id="PTHR15710:SF217">
    <property type="entry name" value="E3 UBIQUITIN-PROTEIN LIGASE RDUF2"/>
    <property type="match status" value="1"/>
</dbReference>
<keyword evidence="4" id="KW-0479">Metal-binding</keyword>
<name>A0A833QJ70_9POAL</name>
<feature type="compositionally biased region" description="Low complexity" evidence="9">
    <location>
        <begin position="269"/>
        <end position="280"/>
    </location>
</feature>
<proteinExistence type="predicted"/>
<evidence type="ECO:0000313" key="11">
    <source>
        <dbReference type="EMBL" id="KAF3322582.1"/>
    </source>
</evidence>
<dbReference type="InterPro" id="IPR001841">
    <property type="entry name" value="Znf_RING"/>
</dbReference>
<evidence type="ECO:0000256" key="1">
    <source>
        <dbReference type="ARBA" id="ARBA00000900"/>
    </source>
</evidence>
<dbReference type="GO" id="GO:0008270">
    <property type="term" value="F:zinc ion binding"/>
    <property type="evidence" value="ECO:0007669"/>
    <property type="project" value="UniProtKB-KW"/>
</dbReference>
<dbReference type="OrthoDB" id="21204at2759"/>
<evidence type="ECO:0000256" key="5">
    <source>
        <dbReference type="ARBA" id="ARBA00022771"/>
    </source>
</evidence>
<evidence type="ECO:0000256" key="7">
    <source>
        <dbReference type="ARBA" id="ARBA00022833"/>
    </source>
</evidence>
<organism evidence="11 12">
    <name type="scientific">Carex littledalei</name>
    <dbReference type="NCBI Taxonomy" id="544730"/>
    <lineage>
        <taxon>Eukaryota</taxon>
        <taxon>Viridiplantae</taxon>
        <taxon>Streptophyta</taxon>
        <taxon>Embryophyta</taxon>
        <taxon>Tracheophyta</taxon>
        <taxon>Spermatophyta</taxon>
        <taxon>Magnoliopsida</taxon>
        <taxon>Liliopsida</taxon>
        <taxon>Poales</taxon>
        <taxon>Cyperaceae</taxon>
        <taxon>Cyperoideae</taxon>
        <taxon>Cariceae</taxon>
        <taxon>Carex</taxon>
        <taxon>Carex subgen. Euthyceras</taxon>
    </lineage>
</organism>
<dbReference type="GO" id="GO:0016567">
    <property type="term" value="P:protein ubiquitination"/>
    <property type="evidence" value="ECO:0007669"/>
    <property type="project" value="TreeGrafter"/>
</dbReference>
<dbReference type="SMART" id="SM00184">
    <property type="entry name" value="RING"/>
    <property type="match status" value="1"/>
</dbReference>
<comment type="caution">
    <text evidence="11">The sequence shown here is derived from an EMBL/GenBank/DDBJ whole genome shotgun (WGS) entry which is preliminary data.</text>
</comment>
<evidence type="ECO:0000256" key="6">
    <source>
        <dbReference type="ARBA" id="ARBA00022786"/>
    </source>
</evidence>
<evidence type="ECO:0000256" key="8">
    <source>
        <dbReference type="PROSITE-ProRule" id="PRU00175"/>
    </source>
</evidence>
<evidence type="ECO:0000313" key="12">
    <source>
        <dbReference type="Proteomes" id="UP000623129"/>
    </source>
</evidence>
<keyword evidence="5 8" id="KW-0863">Zinc-finger</keyword>